<dbReference type="NCBIfam" id="TIGR03643">
    <property type="entry name" value="TIGR03643 family protein"/>
    <property type="match status" value="1"/>
</dbReference>
<organism evidence="2 3">
    <name type="scientific">Limnohabitans lacus</name>
    <dbReference type="NCBI Taxonomy" id="3045173"/>
    <lineage>
        <taxon>Bacteria</taxon>
        <taxon>Pseudomonadati</taxon>
        <taxon>Pseudomonadota</taxon>
        <taxon>Betaproteobacteria</taxon>
        <taxon>Burkholderiales</taxon>
        <taxon>Comamonadaceae</taxon>
        <taxon>Limnohabitans</taxon>
    </lineage>
</organism>
<dbReference type="RefSeq" id="WP_283222832.1">
    <property type="nucleotide sequence ID" value="NZ_JASGBH010000001.1"/>
</dbReference>
<feature type="region of interest" description="Disordered" evidence="1">
    <location>
        <begin position="68"/>
        <end position="113"/>
    </location>
</feature>
<protein>
    <submittedName>
        <fullName evidence="2">TIGR03643 family protein</fullName>
    </submittedName>
</protein>
<sequence>MPKQSDPSAQLAEADASAIIAMAWQDDTPFEAIELQFGLSESAVVALMRSALKARSFRLWRTRVRGRMAKHQTRQSSAMRDPSGTLEAIRQDLSDAQETFPLPPSPLTRASLR</sequence>
<gene>
    <name evidence="2" type="ORF">QLQ16_01070</name>
</gene>
<dbReference type="Proteomes" id="UP001431902">
    <property type="component" value="Unassembled WGS sequence"/>
</dbReference>
<dbReference type="InterPro" id="IPR019882">
    <property type="entry name" value="CHP03643"/>
</dbReference>
<comment type="caution">
    <text evidence="2">The sequence shown here is derived from an EMBL/GenBank/DDBJ whole genome shotgun (WGS) entry which is preliminary data.</text>
</comment>
<accession>A0ABT6X2T3</accession>
<dbReference type="Pfam" id="PF10985">
    <property type="entry name" value="DUF2805"/>
    <property type="match status" value="1"/>
</dbReference>
<name>A0ABT6X2T3_9BURK</name>
<proteinExistence type="predicted"/>
<evidence type="ECO:0000313" key="3">
    <source>
        <dbReference type="Proteomes" id="UP001431902"/>
    </source>
</evidence>
<reference evidence="2" key="1">
    <citation type="submission" date="2023-05" db="EMBL/GenBank/DDBJ databases">
        <title>Limnohabitans sp. strain HM2-2 Genome sequencing and assembly.</title>
        <authorList>
            <person name="Jung Y."/>
        </authorList>
    </citation>
    <scope>NUCLEOTIDE SEQUENCE</scope>
    <source>
        <strain evidence="2">HM2-2</strain>
    </source>
</reference>
<evidence type="ECO:0000256" key="1">
    <source>
        <dbReference type="SAM" id="MobiDB-lite"/>
    </source>
</evidence>
<evidence type="ECO:0000313" key="2">
    <source>
        <dbReference type="EMBL" id="MDI9232422.1"/>
    </source>
</evidence>
<dbReference type="EMBL" id="JASGBH010000001">
    <property type="protein sequence ID" value="MDI9232422.1"/>
    <property type="molecule type" value="Genomic_DNA"/>
</dbReference>
<keyword evidence="3" id="KW-1185">Reference proteome</keyword>